<organism evidence="6 7">
    <name type="scientific">Streptomyces pratensis (strain ATCC 33331 / IAF-45CD)</name>
    <dbReference type="NCBI Taxonomy" id="591167"/>
    <lineage>
        <taxon>Bacteria</taxon>
        <taxon>Bacillati</taxon>
        <taxon>Actinomycetota</taxon>
        <taxon>Actinomycetes</taxon>
        <taxon>Kitasatosporales</taxon>
        <taxon>Streptomycetaceae</taxon>
        <taxon>Streptomyces</taxon>
    </lineage>
</organism>
<evidence type="ECO:0000256" key="1">
    <source>
        <dbReference type="ARBA" id="ARBA00022691"/>
    </source>
</evidence>
<evidence type="ECO:0000256" key="2">
    <source>
        <dbReference type="ARBA" id="ARBA00022723"/>
    </source>
</evidence>
<sequence>MISEVTGIRRIRMLYVQLLYRCNFECLHCFHGKRLQHADAFTADEAINLLALMRDQYGTEAVTLLGGEPFVYRDLTQVVQYAKRDLGLRVEICTNGYRIERRLTEIAPDLDLLRVSLEGIGSTNDHIRKFGSYRSALSALEIAQHLGVRTGATMTVTSRNIEEVLPLARVLQGYGVEQLKLHCLRPVGNAAAHPELLITEPTAYTRLRGRLDAADLEIEVIVDEDLSADGAPDTCVPDGGPVEIERIEADPRGALTMSCKAVGKDSHAFWYDKLADHIDHRPSPTDELTLAVPDVVYGRV</sequence>
<dbReference type="InterPro" id="IPR050377">
    <property type="entry name" value="Radical_SAM_PqqE_MftC-like"/>
</dbReference>
<dbReference type="AlphaFoldDB" id="A0A8D3WGW2"/>
<evidence type="ECO:0000256" key="4">
    <source>
        <dbReference type="ARBA" id="ARBA00023014"/>
    </source>
</evidence>
<dbReference type="PANTHER" id="PTHR11228:SF7">
    <property type="entry name" value="PQQA PEPTIDE CYCLASE"/>
    <property type="match status" value="1"/>
</dbReference>
<reference evidence="6 7" key="1">
    <citation type="submission" date="2011-01" db="EMBL/GenBank/DDBJ databases">
        <title>Complete sequence of chromosome of Streptomyces flavogriseus ATCC 33331.</title>
        <authorList>
            <consortium name="US DOE Joint Genome Institute"/>
            <person name="Lucas S."/>
            <person name="Copeland A."/>
            <person name="Lapidus A."/>
            <person name="Cheng J.-F."/>
            <person name="Goodwin L."/>
            <person name="Pitluck S."/>
            <person name="Davenport K."/>
            <person name="Detter J.C."/>
            <person name="Han C."/>
            <person name="Tapia R."/>
            <person name="Land M."/>
            <person name="Hauser L."/>
            <person name="Kyrpides N."/>
            <person name="Ivanova N."/>
            <person name="Ovchinnikova G."/>
            <person name="Pagani I."/>
            <person name="Brumm P."/>
            <person name="Mead D."/>
            <person name="Woyke T."/>
        </authorList>
    </citation>
    <scope>NUCLEOTIDE SEQUENCE [LARGE SCALE GENOMIC DNA]</scope>
    <source>
        <strain evidence="7">ATCC 33331 / IAF-45CD</strain>
    </source>
</reference>
<dbReference type="Gene3D" id="3.20.20.70">
    <property type="entry name" value="Aldolase class I"/>
    <property type="match status" value="1"/>
</dbReference>
<dbReference type="Pfam" id="PF04055">
    <property type="entry name" value="Radical_SAM"/>
    <property type="match status" value="1"/>
</dbReference>
<keyword evidence="1" id="KW-0949">S-adenosyl-L-methionine</keyword>
<dbReference type="InterPro" id="IPR058240">
    <property type="entry name" value="rSAM_sf"/>
</dbReference>
<keyword evidence="2" id="KW-0479">Metal-binding</keyword>
<keyword evidence="4" id="KW-0411">Iron-sulfur</keyword>
<protein>
    <submittedName>
        <fullName evidence="6">Radical SAM domain protein</fullName>
    </submittedName>
</protein>
<dbReference type="OrthoDB" id="9782387at2"/>
<dbReference type="GO" id="GO:0051536">
    <property type="term" value="F:iron-sulfur cluster binding"/>
    <property type="evidence" value="ECO:0007669"/>
    <property type="project" value="UniProtKB-KW"/>
</dbReference>
<dbReference type="PROSITE" id="PS51918">
    <property type="entry name" value="RADICAL_SAM"/>
    <property type="match status" value="1"/>
</dbReference>
<dbReference type="CDD" id="cd01335">
    <property type="entry name" value="Radical_SAM"/>
    <property type="match status" value="1"/>
</dbReference>
<evidence type="ECO:0000256" key="3">
    <source>
        <dbReference type="ARBA" id="ARBA00023004"/>
    </source>
</evidence>
<evidence type="ECO:0000313" key="7">
    <source>
        <dbReference type="Proteomes" id="UP000002066"/>
    </source>
</evidence>
<dbReference type="GO" id="GO:0003824">
    <property type="term" value="F:catalytic activity"/>
    <property type="evidence" value="ECO:0007669"/>
    <property type="project" value="InterPro"/>
</dbReference>
<dbReference type="Proteomes" id="UP000002066">
    <property type="component" value="Chromosome"/>
</dbReference>
<accession>A0A8D3WGW2</accession>
<gene>
    <name evidence="6" type="ordered locus">Sfla_2975</name>
</gene>
<dbReference type="InterPro" id="IPR013785">
    <property type="entry name" value="Aldolase_TIM"/>
</dbReference>
<dbReference type="KEGG" id="sfa:Sfla_2975"/>
<name>A0A8D3WGW2_STRFA</name>
<dbReference type="GO" id="GO:0046872">
    <property type="term" value="F:metal ion binding"/>
    <property type="evidence" value="ECO:0007669"/>
    <property type="project" value="UniProtKB-KW"/>
</dbReference>
<dbReference type="SFLD" id="SFLDS00029">
    <property type="entry name" value="Radical_SAM"/>
    <property type="match status" value="1"/>
</dbReference>
<dbReference type="PANTHER" id="PTHR11228">
    <property type="entry name" value="RADICAL SAM DOMAIN PROTEIN"/>
    <property type="match status" value="1"/>
</dbReference>
<keyword evidence="3" id="KW-0408">Iron</keyword>
<dbReference type="SUPFAM" id="SSF102114">
    <property type="entry name" value="Radical SAM enzymes"/>
    <property type="match status" value="1"/>
</dbReference>
<feature type="domain" description="Radical SAM core" evidence="5">
    <location>
        <begin position="6"/>
        <end position="217"/>
    </location>
</feature>
<dbReference type="InterPro" id="IPR007197">
    <property type="entry name" value="rSAM"/>
</dbReference>
<evidence type="ECO:0000313" key="6">
    <source>
        <dbReference type="EMBL" id="ADW04402.1"/>
    </source>
</evidence>
<dbReference type="EMBL" id="CP002475">
    <property type="protein sequence ID" value="ADW04402.1"/>
    <property type="molecule type" value="Genomic_DNA"/>
</dbReference>
<dbReference type="SFLD" id="SFLDG01067">
    <property type="entry name" value="SPASM/twitch_domain_containing"/>
    <property type="match status" value="1"/>
</dbReference>
<evidence type="ECO:0000259" key="5">
    <source>
        <dbReference type="PROSITE" id="PS51918"/>
    </source>
</evidence>
<proteinExistence type="predicted"/>